<feature type="transmembrane region" description="Helical" evidence="8">
    <location>
        <begin position="233"/>
        <end position="254"/>
    </location>
</feature>
<evidence type="ECO:0000256" key="2">
    <source>
        <dbReference type="ARBA" id="ARBA00008537"/>
    </source>
</evidence>
<feature type="transmembrane region" description="Helical" evidence="8">
    <location>
        <begin position="53"/>
        <end position="71"/>
    </location>
</feature>
<gene>
    <name evidence="10" type="ORF">GCM10009765_32000</name>
</gene>
<dbReference type="InterPro" id="IPR036259">
    <property type="entry name" value="MFS_trans_sf"/>
</dbReference>
<feature type="transmembrane region" description="Helical" evidence="8">
    <location>
        <begin position="335"/>
        <end position="354"/>
    </location>
</feature>
<comment type="similarity">
    <text evidence="2">Belongs to the major facilitator superfamily. EmrB family.</text>
</comment>
<dbReference type="InterPro" id="IPR011701">
    <property type="entry name" value="MFS"/>
</dbReference>
<evidence type="ECO:0000256" key="6">
    <source>
        <dbReference type="ARBA" id="ARBA00022989"/>
    </source>
</evidence>
<dbReference type="Proteomes" id="UP001500618">
    <property type="component" value="Unassembled WGS sequence"/>
</dbReference>
<dbReference type="NCBIfam" id="TIGR00711">
    <property type="entry name" value="efflux_EmrB"/>
    <property type="match status" value="1"/>
</dbReference>
<organism evidence="10 11">
    <name type="scientific">Fodinicola feengrottensis</name>
    <dbReference type="NCBI Taxonomy" id="435914"/>
    <lineage>
        <taxon>Bacteria</taxon>
        <taxon>Bacillati</taxon>
        <taxon>Actinomycetota</taxon>
        <taxon>Actinomycetes</taxon>
        <taxon>Mycobacteriales</taxon>
        <taxon>Fodinicola</taxon>
    </lineage>
</organism>
<evidence type="ECO:0000256" key="3">
    <source>
        <dbReference type="ARBA" id="ARBA00022448"/>
    </source>
</evidence>
<evidence type="ECO:0000259" key="9">
    <source>
        <dbReference type="PROSITE" id="PS50850"/>
    </source>
</evidence>
<protein>
    <recommendedName>
        <fullName evidence="9">Major facilitator superfamily (MFS) profile domain-containing protein</fullName>
    </recommendedName>
</protein>
<evidence type="ECO:0000313" key="10">
    <source>
        <dbReference type="EMBL" id="GAA1680381.1"/>
    </source>
</evidence>
<keyword evidence="11" id="KW-1185">Reference proteome</keyword>
<keyword evidence="4" id="KW-1003">Cell membrane</keyword>
<feature type="transmembrane region" description="Helical" evidence="8">
    <location>
        <begin position="171"/>
        <end position="190"/>
    </location>
</feature>
<dbReference type="PROSITE" id="PS50850">
    <property type="entry name" value="MFS"/>
    <property type="match status" value="1"/>
</dbReference>
<feature type="transmembrane region" description="Helical" evidence="8">
    <location>
        <begin position="302"/>
        <end position="323"/>
    </location>
</feature>
<feature type="transmembrane region" description="Helical" evidence="8">
    <location>
        <begin position="83"/>
        <end position="102"/>
    </location>
</feature>
<evidence type="ECO:0000313" key="11">
    <source>
        <dbReference type="Proteomes" id="UP001500618"/>
    </source>
</evidence>
<reference evidence="10 11" key="1">
    <citation type="journal article" date="2019" name="Int. J. Syst. Evol. Microbiol.">
        <title>The Global Catalogue of Microorganisms (GCM) 10K type strain sequencing project: providing services to taxonomists for standard genome sequencing and annotation.</title>
        <authorList>
            <consortium name="The Broad Institute Genomics Platform"/>
            <consortium name="The Broad Institute Genome Sequencing Center for Infectious Disease"/>
            <person name="Wu L."/>
            <person name="Ma J."/>
        </authorList>
    </citation>
    <scope>NUCLEOTIDE SEQUENCE [LARGE SCALE GENOMIC DNA]</scope>
    <source>
        <strain evidence="10 11">JCM 14718</strain>
    </source>
</reference>
<proteinExistence type="inferred from homology"/>
<keyword evidence="6 8" id="KW-1133">Transmembrane helix</keyword>
<dbReference type="PANTHER" id="PTHR42718">
    <property type="entry name" value="MAJOR FACILITATOR SUPERFAMILY MULTIDRUG TRANSPORTER MFSC"/>
    <property type="match status" value="1"/>
</dbReference>
<feature type="domain" description="Major facilitator superfamily (MFS) profile" evidence="9">
    <location>
        <begin position="17"/>
        <end position="373"/>
    </location>
</feature>
<comment type="caution">
    <text evidence="10">The sequence shown here is derived from an EMBL/GenBank/DDBJ whole genome shotgun (WGS) entry which is preliminary data.</text>
</comment>
<keyword evidence="5 8" id="KW-0812">Transmembrane</keyword>
<dbReference type="SUPFAM" id="SSF103473">
    <property type="entry name" value="MFS general substrate transporter"/>
    <property type="match status" value="1"/>
</dbReference>
<dbReference type="RefSeq" id="WP_344311057.1">
    <property type="nucleotide sequence ID" value="NZ_BAAANY010000009.1"/>
</dbReference>
<keyword evidence="3" id="KW-0813">Transport</keyword>
<evidence type="ECO:0000256" key="5">
    <source>
        <dbReference type="ARBA" id="ARBA00022692"/>
    </source>
</evidence>
<dbReference type="Gene3D" id="1.20.1250.20">
    <property type="entry name" value="MFS general substrate transporter like domains"/>
    <property type="match status" value="1"/>
</dbReference>
<feature type="transmembrane region" description="Helical" evidence="8">
    <location>
        <begin position="141"/>
        <end position="165"/>
    </location>
</feature>
<accession>A0ABN2H1Z7</accession>
<dbReference type="Gene3D" id="1.20.1720.10">
    <property type="entry name" value="Multidrug resistance protein D"/>
    <property type="match status" value="1"/>
</dbReference>
<dbReference type="InterPro" id="IPR020846">
    <property type="entry name" value="MFS_dom"/>
</dbReference>
<evidence type="ECO:0000256" key="4">
    <source>
        <dbReference type="ARBA" id="ARBA00022475"/>
    </source>
</evidence>
<evidence type="ECO:0000256" key="8">
    <source>
        <dbReference type="SAM" id="Phobius"/>
    </source>
</evidence>
<dbReference type="Pfam" id="PF07690">
    <property type="entry name" value="MFS_1"/>
    <property type="match status" value="1"/>
</dbReference>
<evidence type="ECO:0000256" key="7">
    <source>
        <dbReference type="ARBA" id="ARBA00023136"/>
    </source>
</evidence>
<feature type="transmembrane region" description="Helical" evidence="8">
    <location>
        <begin position="202"/>
        <end position="221"/>
    </location>
</feature>
<sequence>MTTENGPERLSPATLKLAGILILGAIAPLLDSTIVNAAIRTLGFQLHASVSTIQWVSTGYLLAMAVAIPITGWTVERFGAKRMWLISLMLFLAGSMLSGAAWNVGSLIVFRVVQGIGAGLMLPILQTVLMRAAGGRGIGRLMSVVTLPALVGPILGPVVGGLIVGHLDWRWIFYVNLPVCVLAILLAWRGLPVDSPKKAHRLDFAGLALLSPALAALIYSLSQVGDQGGFGHWEVIVPLVAGVALLAGFGYRALRTTEPLIDLRLLGNRRFAASSGLLFLSGLAMFGPMLLLPLYYQQLRGLGVIAAGLMLAPQGLGSLLARGTGGLADRIGPRPVILGSIVLTALGTLPFAFADQQTNPLIWRPHWSCEASA</sequence>
<keyword evidence="7 8" id="KW-0472">Membrane</keyword>
<feature type="transmembrane region" description="Helical" evidence="8">
    <location>
        <begin position="108"/>
        <end position="129"/>
    </location>
</feature>
<evidence type="ECO:0000256" key="1">
    <source>
        <dbReference type="ARBA" id="ARBA00004651"/>
    </source>
</evidence>
<comment type="subcellular location">
    <subcellularLocation>
        <location evidence="1">Cell membrane</location>
        <topology evidence="1">Multi-pass membrane protein</topology>
    </subcellularLocation>
</comment>
<feature type="transmembrane region" description="Helical" evidence="8">
    <location>
        <begin position="275"/>
        <end position="296"/>
    </location>
</feature>
<dbReference type="InterPro" id="IPR004638">
    <property type="entry name" value="EmrB-like"/>
</dbReference>
<name>A0ABN2H1Z7_9ACTN</name>
<dbReference type="PANTHER" id="PTHR42718:SF9">
    <property type="entry name" value="MAJOR FACILITATOR SUPERFAMILY MULTIDRUG TRANSPORTER MFSC"/>
    <property type="match status" value="1"/>
</dbReference>
<dbReference type="EMBL" id="BAAANY010000009">
    <property type="protein sequence ID" value="GAA1680381.1"/>
    <property type="molecule type" value="Genomic_DNA"/>
</dbReference>